<reference evidence="1 2" key="1">
    <citation type="submission" date="2021-06" db="EMBL/GenBank/DDBJ databases">
        <title>Caerostris extrusa draft genome.</title>
        <authorList>
            <person name="Kono N."/>
            <person name="Arakawa K."/>
        </authorList>
    </citation>
    <scope>NUCLEOTIDE SEQUENCE [LARGE SCALE GENOMIC DNA]</scope>
</reference>
<organism evidence="1 2">
    <name type="scientific">Caerostris extrusa</name>
    <name type="common">Bark spider</name>
    <name type="synonym">Caerostris bankana</name>
    <dbReference type="NCBI Taxonomy" id="172846"/>
    <lineage>
        <taxon>Eukaryota</taxon>
        <taxon>Metazoa</taxon>
        <taxon>Ecdysozoa</taxon>
        <taxon>Arthropoda</taxon>
        <taxon>Chelicerata</taxon>
        <taxon>Arachnida</taxon>
        <taxon>Araneae</taxon>
        <taxon>Araneomorphae</taxon>
        <taxon>Entelegynae</taxon>
        <taxon>Araneoidea</taxon>
        <taxon>Araneidae</taxon>
        <taxon>Caerostris</taxon>
    </lineage>
</organism>
<dbReference type="Proteomes" id="UP001054945">
    <property type="component" value="Unassembled WGS sequence"/>
</dbReference>
<evidence type="ECO:0008006" key="3">
    <source>
        <dbReference type="Google" id="ProtNLM"/>
    </source>
</evidence>
<proteinExistence type="predicted"/>
<protein>
    <recommendedName>
        <fullName evidence="3">Ribosomal protein S10</fullName>
    </recommendedName>
</protein>
<gene>
    <name evidence="1" type="ORF">CEXT_540091</name>
</gene>
<accession>A0AAV4T762</accession>
<sequence length="112" mass="12594">MKEDCTSKARPAPLHFASAVTERNDIRRKCLRTAVQLIAKDVADSIRKYGLVLQKYFSHPGKITFKTALDIPLRILPGGQQAGPKLAPVKPPRNKGINRWHTCCDERCREAN</sequence>
<dbReference type="EMBL" id="BPLR01010688">
    <property type="protein sequence ID" value="GIY41034.1"/>
    <property type="molecule type" value="Genomic_DNA"/>
</dbReference>
<keyword evidence="2" id="KW-1185">Reference proteome</keyword>
<evidence type="ECO:0000313" key="2">
    <source>
        <dbReference type="Proteomes" id="UP001054945"/>
    </source>
</evidence>
<evidence type="ECO:0000313" key="1">
    <source>
        <dbReference type="EMBL" id="GIY41034.1"/>
    </source>
</evidence>
<comment type="caution">
    <text evidence="1">The sequence shown here is derived from an EMBL/GenBank/DDBJ whole genome shotgun (WGS) entry which is preliminary data.</text>
</comment>
<dbReference type="AlphaFoldDB" id="A0AAV4T762"/>
<name>A0AAV4T762_CAEEX</name>